<dbReference type="NCBIfam" id="NF010480">
    <property type="entry name" value="PRK13905.1"/>
    <property type="match status" value="1"/>
</dbReference>
<dbReference type="NCBIfam" id="TIGR00179">
    <property type="entry name" value="murB"/>
    <property type="match status" value="1"/>
</dbReference>
<evidence type="ECO:0000256" key="15">
    <source>
        <dbReference type="ARBA" id="ARBA00023316"/>
    </source>
</evidence>
<dbReference type="PANTHER" id="PTHR21071:SF4">
    <property type="entry name" value="UDP-N-ACETYLENOLPYRUVOYLGLUCOSAMINE REDUCTASE"/>
    <property type="match status" value="1"/>
</dbReference>
<keyword evidence="15 17" id="KW-0961">Cell wall biogenesis/degradation</keyword>
<dbReference type="GO" id="GO:0071949">
    <property type="term" value="F:FAD binding"/>
    <property type="evidence" value="ECO:0007669"/>
    <property type="project" value="InterPro"/>
</dbReference>
<evidence type="ECO:0000256" key="6">
    <source>
        <dbReference type="ARBA" id="ARBA00022490"/>
    </source>
</evidence>
<sequence length="303" mass="32205">MSIFNAYMALSGAYDADVTRDERLSHHTTYRIGGPAALFVKVNSYPALLKTIEILGREGVDWVVLGKGSNILAADRGYDGCVIVLGREFSRISFDGSEVTAGAGATIARLVSETLSHSLSGLECLVGIPGTVGGAVSMDAGTRHEWIGARVKDVVTLRPGEGLHRYAGSDIEWGYRYTDIPTSEIILEATFALVPDEKAAIAERMEALVARRRLRQPLGKPSCGSVFRNPGSRSVGQLIDSCGLKGYSVGGACVSDMHANFIVNNGGARAADVIAVMSRVHDTVLDKYGIDLVPEVKCLGFGA</sequence>
<evidence type="ECO:0000313" key="24">
    <source>
        <dbReference type="Proteomes" id="UP000565613"/>
    </source>
</evidence>
<dbReference type="EMBL" id="LT629759">
    <property type="protein sequence ID" value="SDR68430.1"/>
    <property type="molecule type" value="Genomic_DNA"/>
</dbReference>
<dbReference type="OrthoDB" id="9804753at2"/>
<feature type="active site" evidence="17">
    <location>
        <position position="176"/>
    </location>
</feature>
<keyword evidence="11 17" id="KW-0133">Cell shape</keyword>
<dbReference type="HAMAP" id="MF_00037">
    <property type="entry name" value="MurB"/>
    <property type="match status" value="1"/>
</dbReference>
<evidence type="ECO:0000256" key="9">
    <source>
        <dbReference type="ARBA" id="ARBA00022827"/>
    </source>
</evidence>
<dbReference type="GO" id="GO:0008762">
    <property type="term" value="F:UDP-N-acetylmuramate dehydrogenase activity"/>
    <property type="evidence" value="ECO:0007669"/>
    <property type="project" value="UniProtKB-UniRule"/>
</dbReference>
<feature type="active site" description="Proton donor" evidence="17">
    <location>
        <position position="225"/>
    </location>
</feature>
<evidence type="ECO:0000256" key="11">
    <source>
        <dbReference type="ARBA" id="ARBA00022960"/>
    </source>
</evidence>
<keyword evidence="8 17" id="KW-0285">Flavoprotein</keyword>
<keyword evidence="14 17" id="KW-0131">Cell cycle</keyword>
<evidence type="ECO:0000256" key="14">
    <source>
        <dbReference type="ARBA" id="ARBA00023306"/>
    </source>
</evidence>
<dbReference type="EMBL" id="JABAGR010000002">
    <property type="protein sequence ID" value="NMF25394.1"/>
    <property type="molecule type" value="Genomic_DNA"/>
</dbReference>
<feature type="active site" evidence="17">
    <location>
        <position position="295"/>
    </location>
</feature>
<evidence type="ECO:0000256" key="7">
    <source>
        <dbReference type="ARBA" id="ARBA00022618"/>
    </source>
</evidence>
<keyword evidence="10 17" id="KW-0521">NADP</keyword>
<dbReference type="UniPathway" id="UPA00219"/>
<dbReference type="RefSeq" id="WP_090844066.1">
    <property type="nucleotide sequence ID" value="NZ_FMZL01000001.1"/>
</dbReference>
<dbReference type="GO" id="GO:0005829">
    <property type="term" value="C:cytosol"/>
    <property type="evidence" value="ECO:0007669"/>
    <property type="project" value="TreeGrafter"/>
</dbReference>
<dbReference type="EMBL" id="FMZL01000001">
    <property type="protein sequence ID" value="SDB95595.1"/>
    <property type="molecule type" value="Genomic_DNA"/>
</dbReference>
<dbReference type="InterPro" id="IPR016169">
    <property type="entry name" value="FAD-bd_PCMH_sub2"/>
</dbReference>
<keyword evidence="22" id="KW-1185">Reference proteome</keyword>
<keyword evidence="6 17" id="KW-0963">Cytoplasm</keyword>
<evidence type="ECO:0000256" key="5">
    <source>
        <dbReference type="ARBA" id="ARBA00010485"/>
    </source>
</evidence>
<dbReference type="STRING" id="604330.SAMN04489857_0623"/>
<dbReference type="AlphaFoldDB" id="A0A1H1L2A4"/>
<evidence type="ECO:0000313" key="21">
    <source>
        <dbReference type="EMBL" id="SDR68430.1"/>
    </source>
</evidence>
<comment type="cofactor">
    <cofactor evidence="1 17">
        <name>FAD</name>
        <dbReference type="ChEBI" id="CHEBI:57692"/>
    </cofactor>
</comment>
<dbReference type="Gene3D" id="3.30.465.10">
    <property type="match status" value="1"/>
</dbReference>
<evidence type="ECO:0000256" key="8">
    <source>
        <dbReference type="ARBA" id="ARBA00022630"/>
    </source>
</evidence>
<dbReference type="Proteomes" id="UP000199480">
    <property type="component" value="Chromosome I"/>
</dbReference>
<dbReference type="GO" id="GO:0008360">
    <property type="term" value="P:regulation of cell shape"/>
    <property type="evidence" value="ECO:0007669"/>
    <property type="project" value="UniProtKB-KW"/>
</dbReference>
<evidence type="ECO:0000313" key="19">
    <source>
        <dbReference type="EMBL" id="NMF25394.1"/>
    </source>
</evidence>
<keyword evidence="9 17" id="KW-0274">FAD</keyword>
<dbReference type="Pfam" id="PF02873">
    <property type="entry name" value="MurB_C"/>
    <property type="match status" value="1"/>
</dbReference>
<evidence type="ECO:0000313" key="23">
    <source>
        <dbReference type="Proteomes" id="UP000199480"/>
    </source>
</evidence>
<dbReference type="InterPro" id="IPR006094">
    <property type="entry name" value="Oxid_FAD_bind_N"/>
</dbReference>
<dbReference type="InterPro" id="IPR036318">
    <property type="entry name" value="FAD-bd_PCMH-like_sf"/>
</dbReference>
<dbReference type="SUPFAM" id="SSF56194">
    <property type="entry name" value="Uridine diphospho-N-Acetylenolpyruvylglucosamine reductase, MurB, C-terminal domain"/>
    <property type="match status" value="1"/>
</dbReference>
<evidence type="ECO:0000256" key="1">
    <source>
        <dbReference type="ARBA" id="ARBA00001974"/>
    </source>
</evidence>
<dbReference type="GO" id="GO:0009252">
    <property type="term" value="P:peptidoglycan biosynthetic process"/>
    <property type="evidence" value="ECO:0007669"/>
    <property type="project" value="UniProtKB-UniRule"/>
</dbReference>
<evidence type="ECO:0000256" key="16">
    <source>
        <dbReference type="ARBA" id="ARBA00048914"/>
    </source>
</evidence>
<dbReference type="SUPFAM" id="SSF56176">
    <property type="entry name" value="FAD-binding/transporter-associated domain-like"/>
    <property type="match status" value="1"/>
</dbReference>
<evidence type="ECO:0000256" key="17">
    <source>
        <dbReference type="HAMAP-Rule" id="MF_00037"/>
    </source>
</evidence>
<evidence type="ECO:0000313" key="22">
    <source>
        <dbReference type="Proteomes" id="UP000198528"/>
    </source>
</evidence>
<evidence type="ECO:0000256" key="3">
    <source>
        <dbReference type="ARBA" id="ARBA00004496"/>
    </source>
</evidence>
<feature type="domain" description="FAD-binding PCMH-type" evidence="18">
    <location>
        <begin position="31"/>
        <end position="196"/>
    </location>
</feature>
<protein>
    <recommendedName>
        <fullName evidence="17">UDP-N-acetylenolpyruvoylglucosamine reductase</fullName>
        <ecNumber evidence="17">1.3.1.98</ecNumber>
    </recommendedName>
    <alternativeName>
        <fullName evidence="17">UDP-N-acetylmuramate dehydrogenase</fullName>
    </alternativeName>
</protein>
<dbReference type="InterPro" id="IPR003170">
    <property type="entry name" value="MurB"/>
</dbReference>
<evidence type="ECO:0000256" key="13">
    <source>
        <dbReference type="ARBA" id="ARBA00023002"/>
    </source>
</evidence>
<comment type="function">
    <text evidence="2 17">Cell wall formation.</text>
</comment>
<dbReference type="GeneID" id="78499998"/>
<dbReference type="Gene3D" id="3.90.78.10">
    <property type="entry name" value="UDP-N-acetylenolpyruvoylglucosamine reductase, C-terminal domain"/>
    <property type="match status" value="1"/>
</dbReference>
<dbReference type="Pfam" id="PF01565">
    <property type="entry name" value="FAD_binding_4"/>
    <property type="match status" value="1"/>
</dbReference>
<keyword evidence="7 17" id="KW-0132">Cell division</keyword>
<evidence type="ECO:0000256" key="12">
    <source>
        <dbReference type="ARBA" id="ARBA00022984"/>
    </source>
</evidence>
<dbReference type="InterPro" id="IPR011601">
    <property type="entry name" value="MurB_C"/>
</dbReference>
<name>A0A1H1L2A4_9ACTN</name>
<dbReference type="PROSITE" id="PS51387">
    <property type="entry name" value="FAD_PCMH"/>
    <property type="match status" value="1"/>
</dbReference>
<comment type="catalytic activity">
    <reaction evidence="16 17">
        <text>UDP-N-acetyl-alpha-D-muramate + NADP(+) = UDP-N-acetyl-3-O-(1-carboxyvinyl)-alpha-D-glucosamine + NADPH + H(+)</text>
        <dbReference type="Rhea" id="RHEA:12248"/>
        <dbReference type="ChEBI" id="CHEBI:15378"/>
        <dbReference type="ChEBI" id="CHEBI:57783"/>
        <dbReference type="ChEBI" id="CHEBI:58349"/>
        <dbReference type="ChEBI" id="CHEBI:68483"/>
        <dbReference type="ChEBI" id="CHEBI:70757"/>
        <dbReference type="EC" id="1.3.1.98"/>
    </reaction>
</comment>
<evidence type="ECO:0000313" key="20">
    <source>
        <dbReference type="EMBL" id="SDB95595.1"/>
    </source>
</evidence>
<dbReference type="Proteomes" id="UP000565613">
    <property type="component" value="Unassembled WGS sequence"/>
</dbReference>
<dbReference type="InterPro" id="IPR016166">
    <property type="entry name" value="FAD-bd_PCMH"/>
</dbReference>
<comment type="similarity">
    <text evidence="5 17">Belongs to the MurB family.</text>
</comment>
<evidence type="ECO:0000256" key="4">
    <source>
        <dbReference type="ARBA" id="ARBA00004752"/>
    </source>
</evidence>
<dbReference type="InterPro" id="IPR036635">
    <property type="entry name" value="MurB_C_sf"/>
</dbReference>
<gene>
    <name evidence="17 19" type="primary">murB</name>
    <name evidence="19" type="ORF">HF885_02880</name>
    <name evidence="20" type="ORF">SAMN04487824_10121</name>
    <name evidence="21" type="ORF">SAMN04489857_0623</name>
</gene>
<dbReference type="Gene3D" id="3.30.43.10">
    <property type="entry name" value="Uridine Diphospho-n-acetylenolpyruvylglucosamine Reductase, domain 2"/>
    <property type="match status" value="1"/>
</dbReference>
<dbReference type="GO" id="GO:0051301">
    <property type="term" value="P:cell division"/>
    <property type="evidence" value="ECO:0007669"/>
    <property type="project" value="UniProtKB-KW"/>
</dbReference>
<comment type="pathway">
    <text evidence="4 17">Cell wall biogenesis; peptidoglycan biosynthesis.</text>
</comment>
<dbReference type="InterPro" id="IPR016167">
    <property type="entry name" value="FAD-bd_PCMH_sub1"/>
</dbReference>
<dbReference type="EC" id="1.3.1.98" evidence="17"/>
<reference evidence="19 24" key="3">
    <citation type="submission" date="2020-04" db="EMBL/GenBank/DDBJ databases">
        <authorList>
            <person name="Hitch T.C.A."/>
            <person name="Wylensek D."/>
            <person name="Clavel T."/>
        </authorList>
    </citation>
    <scope>NUCLEOTIDE SEQUENCE [LARGE SCALE GENOMIC DNA]</scope>
    <source>
        <strain evidence="19 24">105184</strain>
    </source>
</reference>
<comment type="subcellular location">
    <subcellularLocation>
        <location evidence="3 17">Cytoplasm</location>
    </subcellularLocation>
</comment>
<evidence type="ECO:0000256" key="10">
    <source>
        <dbReference type="ARBA" id="ARBA00022857"/>
    </source>
</evidence>
<proteinExistence type="inferred from homology"/>
<organism evidence="21 23">
    <name type="scientific">Parafannyhessea umbonata</name>
    <dbReference type="NCBI Taxonomy" id="604330"/>
    <lineage>
        <taxon>Bacteria</taxon>
        <taxon>Bacillati</taxon>
        <taxon>Actinomycetota</taxon>
        <taxon>Coriobacteriia</taxon>
        <taxon>Coriobacteriales</taxon>
        <taxon>Atopobiaceae</taxon>
        <taxon>Parafannyhessea</taxon>
    </lineage>
</organism>
<keyword evidence="12 17" id="KW-0573">Peptidoglycan synthesis</keyword>
<keyword evidence="13 17" id="KW-0560">Oxidoreductase</keyword>
<reference evidence="21" key="2">
    <citation type="submission" date="2016-10" db="EMBL/GenBank/DDBJ databases">
        <authorList>
            <person name="de Groot N.N."/>
        </authorList>
    </citation>
    <scope>NUCLEOTIDE SEQUENCE [LARGE SCALE GENOMIC DNA]</scope>
    <source>
        <strain evidence="20">DSM 22619</strain>
        <strain evidence="21">DSM 22620</strain>
    </source>
</reference>
<reference evidence="22 23" key="1">
    <citation type="submission" date="2016-10" db="EMBL/GenBank/DDBJ databases">
        <authorList>
            <person name="Varghese N."/>
            <person name="Submissions S."/>
        </authorList>
    </citation>
    <scope>NUCLEOTIDE SEQUENCE [LARGE SCALE GENOMIC DNA]</scope>
    <source>
        <strain evidence="22">DSM 22619</strain>
        <strain evidence="23">DSM 22620</strain>
    </source>
</reference>
<evidence type="ECO:0000259" key="18">
    <source>
        <dbReference type="PROSITE" id="PS51387"/>
    </source>
</evidence>
<dbReference type="Proteomes" id="UP000198528">
    <property type="component" value="Unassembled WGS sequence"/>
</dbReference>
<dbReference type="PANTHER" id="PTHR21071">
    <property type="entry name" value="UDP-N-ACETYLENOLPYRUVOYLGLUCOSAMINE REDUCTASE"/>
    <property type="match status" value="1"/>
</dbReference>
<accession>A0A1H1L2A4</accession>
<evidence type="ECO:0000256" key="2">
    <source>
        <dbReference type="ARBA" id="ARBA00003921"/>
    </source>
</evidence>
<dbReference type="GO" id="GO:0071555">
    <property type="term" value="P:cell wall organization"/>
    <property type="evidence" value="ECO:0007669"/>
    <property type="project" value="UniProtKB-KW"/>
</dbReference>